<keyword evidence="2" id="KW-1185">Reference proteome</keyword>
<reference evidence="1 2" key="1">
    <citation type="submission" date="2015-11" db="EMBL/GenBank/DDBJ databases">
        <title>Genome Sequence of Bacillus simplex strain VanAntwerpen2.</title>
        <authorList>
            <person name="Couger M.B."/>
        </authorList>
    </citation>
    <scope>NUCLEOTIDE SEQUENCE [LARGE SCALE GENOMIC DNA]</scope>
    <source>
        <strain evidence="1 2">VanAntwerpen02</strain>
    </source>
</reference>
<protein>
    <submittedName>
        <fullName evidence="1">Uncharacterized protein</fullName>
    </submittedName>
</protein>
<dbReference type="AlphaFoldDB" id="A0A109MWE7"/>
<accession>A0A109MWE7</accession>
<evidence type="ECO:0000313" key="1">
    <source>
        <dbReference type="EMBL" id="KWW17293.1"/>
    </source>
</evidence>
<gene>
    <name evidence="1" type="ORF">AS888_22050</name>
</gene>
<evidence type="ECO:0000313" key="2">
    <source>
        <dbReference type="Proteomes" id="UP000064189"/>
    </source>
</evidence>
<comment type="caution">
    <text evidence="1">The sequence shown here is derived from an EMBL/GenBank/DDBJ whole genome shotgun (WGS) entry which is preliminary data.</text>
</comment>
<dbReference type="Proteomes" id="UP000064189">
    <property type="component" value="Unassembled WGS sequence"/>
</dbReference>
<name>A0A109MWE7_9BACI</name>
<dbReference type="EMBL" id="LNNH01000028">
    <property type="protein sequence ID" value="KWW17293.1"/>
    <property type="molecule type" value="Genomic_DNA"/>
</dbReference>
<proteinExistence type="predicted"/>
<organism evidence="1 2">
    <name type="scientific">Peribacillus simplex</name>
    <dbReference type="NCBI Taxonomy" id="1478"/>
    <lineage>
        <taxon>Bacteria</taxon>
        <taxon>Bacillati</taxon>
        <taxon>Bacillota</taxon>
        <taxon>Bacilli</taxon>
        <taxon>Bacillales</taxon>
        <taxon>Bacillaceae</taxon>
        <taxon>Peribacillus</taxon>
    </lineage>
</organism>
<sequence length="77" mass="8939">MNTYRIQMNCGQIAYLSDFFSQYEDEQIQTVLLSANRVQAVFEAKTPLNIEEAVKHLKQVFQLSKFGPGLYFTIKNM</sequence>